<name>A0A497X6H6_9RHOB</name>
<gene>
    <name evidence="5" type="ORF">BCF46_0949</name>
</gene>
<feature type="domain" description="Insecticide toxin TcdB middle/N-terminal" evidence="4">
    <location>
        <begin position="720"/>
        <end position="844"/>
    </location>
</feature>
<dbReference type="SUPFAM" id="SSF69318">
    <property type="entry name" value="Integrin alpha N-terminal domain"/>
    <property type="match status" value="1"/>
</dbReference>
<dbReference type="Gene3D" id="2.40.128.340">
    <property type="match status" value="1"/>
</dbReference>
<evidence type="ECO:0000256" key="3">
    <source>
        <dbReference type="SAM" id="SignalP"/>
    </source>
</evidence>
<dbReference type="InterPro" id="IPR031325">
    <property type="entry name" value="RHS_repeat"/>
</dbReference>
<proteinExistence type="predicted"/>
<dbReference type="InterPro" id="IPR006530">
    <property type="entry name" value="YD"/>
</dbReference>
<dbReference type="InterPro" id="IPR022045">
    <property type="entry name" value="TcdB_toxin_mid/N"/>
</dbReference>
<accession>A0A497X6H6</accession>
<dbReference type="EMBL" id="RCCE01000001">
    <property type="protein sequence ID" value="RLJ60744.1"/>
    <property type="molecule type" value="Genomic_DNA"/>
</dbReference>
<feature type="signal peptide" evidence="3">
    <location>
        <begin position="1"/>
        <end position="21"/>
    </location>
</feature>
<dbReference type="NCBIfam" id="TIGR03696">
    <property type="entry name" value="Rhs_assc_core"/>
    <property type="match status" value="1"/>
</dbReference>
<dbReference type="OrthoDB" id="7876417at2"/>
<evidence type="ECO:0000313" key="5">
    <source>
        <dbReference type="EMBL" id="RLJ60744.1"/>
    </source>
</evidence>
<keyword evidence="6" id="KW-1185">Reference proteome</keyword>
<dbReference type="PANTHER" id="PTHR32305:SF15">
    <property type="entry name" value="PROTEIN RHSA-RELATED"/>
    <property type="match status" value="1"/>
</dbReference>
<reference evidence="5 6" key="1">
    <citation type="submission" date="2018-10" db="EMBL/GenBank/DDBJ databases">
        <title>Genomic Encyclopedia of Archaeal and Bacterial Type Strains, Phase II (KMG-II): from individual species to whole genera.</title>
        <authorList>
            <person name="Goeker M."/>
        </authorList>
    </citation>
    <scope>NUCLEOTIDE SEQUENCE [LARGE SCALE GENOMIC DNA]</scope>
    <source>
        <strain evidence="5 6">DSM 29466</strain>
    </source>
</reference>
<feature type="compositionally biased region" description="Polar residues" evidence="2">
    <location>
        <begin position="1896"/>
        <end position="1909"/>
    </location>
</feature>
<dbReference type="InterPro" id="IPR013517">
    <property type="entry name" value="FG-GAP"/>
</dbReference>
<comment type="caution">
    <text evidence="5">The sequence shown here is derived from an EMBL/GenBank/DDBJ whole genome shotgun (WGS) entry which is preliminary data.</text>
</comment>
<protein>
    <submittedName>
        <fullName evidence="5">RHS repeat-associated protein</fullName>
    </submittedName>
</protein>
<feature type="region of interest" description="Disordered" evidence="2">
    <location>
        <begin position="1891"/>
        <end position="1915"/>
    </location>
</feature>
<dbReference type="PANTHER" id="PTHR32305">
    <property type="match status" value="1"/>
</dbReference>
<keyword evidence="1 3" id="KW-0732">Signal</keyword>
<dbReference type="Proteomes" id="UP000269157">
    <property type="component" value="Unassembled WGS sequence"/>
</dbReference>
<evidence type="ECO:0000313" key="6">
    <source>
        <dbReference type="Proteomes" id="UP000269157"/>
    </source>
</evidence>
<evidence type="ECO:0000256" key="2">
    <source>
        <dbReference type="SAM" id="MobiDB-lite"/>
    </source>
</evidence>
<dbReference type="Pfam" id="PF13517">
    <property type="entry name" value="FG-GAP_3"/>
    <property type="match status" value="1"/>
</dbReference>
<sequence length="2014" mass="220981">MVKFLISALCAAAIGVSSANAQNTDWTSQSIANSLQTDRPTDIGASGAFTHRVDIDIPEFRGLTPNISLSYSSSQVRNYGAHSVLGAGWNISGLPMIERVSIGGGTPYFDGNKDIFRFAGSDLLACDDAQATNKWLSTYSEYPSEYRTTAPSASCSAGGNLAPLVENFLKIEMFRGMWWDKPYFQVWRKDGTVLKFENLATVGAITLPSGNPARNAVHHRVWLLTEISNQQSSASSVHISYQVDTASNGYSYRPYRVEYQGYRTEFHYTVQSSPLATFANGALGNIGKQRHLLTAISVKDDSNKIRAYQLNYLNGAKTGRKTLESVREYGTNFSISGNQITGGSSLPSRTFSYSPEEISHQTKVFSGRQLHKDATAWDFNADNRADIFSPSRYQRTINVDNDPDIPGFAYAAQNLGFNTNRTVFDLPTNFVPNFPNGNNGGTLQSVAAARQDTTQRYAVRYDLATGQGEDGNPFEVGSIIKLDASGNITHTYGLGGRSGNPAYSGSFAALGDTSEVEAYVDNQLVRLKANNTSATITQSECGPSAFPFNNPAQYGHTVTGDFRGNGKSAYLKIVGAGGLQYQCDLIGNQLVSESKPFSFGPVTGVEALTSGDFNGDGKSDIAALYSGKVFVALSNGDGLEAFSQWAVTFTDPGKPMRLAASDLNGDGFDDIIQYAESTCHENLPNNCQQNAGGKVRFSDGIKFIQSSIIGEFVVNKFATVGDFDGDGVTDIATSENGTTIKFADFQAPNLLLSTTSPSGSETTVYYLPSTHTEVNHANDDIPGVRQLVRHLDVATGRGQTRRTSYYYKGGKYDYKYRRSLGFSEVEASHPRLGGESKTYTKTAYFNDNLAQSGAVKTREYYGSLTRKTKSEPSWSFVASGNGPFRATKLMDRETQFETGGSTTVSKKYVENLYGERTEIRFLGYTNSTGSQNLDASDDRTTTYIYGQNLAKYFVSKPTQEIVVAHDGPTSVGSKLLSSKRYYYDVRSLGDLSLRGNLTQVQALDNTTNQFVARATYTYDTFGNKITEKNGRNYGNSFSYDSAKNLFPVTMINAKGHTTTTVWDTVCLAPSQVTDLNSLVTATTFDDHCRPLRIDLPRNHYQEFFYRNFGDPAAQHVEMRTPSASLASNSDMYFERSYFDGLGQVYKSTKSGSIKAQSGMIVTLRGYDMRGNVAFASNPMTWAEADQLSGNPQSRDRRSFRYDSSDRLVQVDHPDQADEKATYSMRSFATPNGGSTLHFAKTSEDENCFDNDPDTVCGKVIDITDASGRVVGKILNDGLGTDVDFPAGERVTAYHFDPLDRLVGVVDPRGATWSYTYNSLGNRVISDDPDLGLWTLEYDDADNLTRQTDAKNQVITFSYDVLNRVSSKRVYTAAGVLESTTISKFDKVRSGSSNKGQLTDINSGVHRVLYDYDQSGQVRRAVDVIDGRSYTTEIEYADNGTPINYKLPYVPNSTQRDWVGAMSYDASNRLTGFANYITGVDYDLRDQPTEVRFANGVVEANTYDARRGWITGTDVENSSLNSLLDVSWIRNPSGQISRQQDDEIGAQYDYVYDYAGRLLSATNYSGQSGFDKTLTYDSAGSIRTKSGVGTYKYPSIYNPNTHAPRKVGGTVTTFDANGNMLSGIRGKVMTYDAENRPLTVTKGGVLTEYVYATDGSRLKRIEDGVTTVTFGNVEIRNFMTPAETVLTYPHPSVRLENGGDAKYLHRDHLGSVRLITDQSEQELDVRTYRPFGELSSQVDPTLTEETKGWIGERYDAGAGLQYLNARYYDPDLGLFLQPDWFEVTQAGVGTNRYAYSFNDPVNLKDPLGNDALQETFKDLEEAWDRAWDSDTYTTENFDEALKQTVPGADESERMVEALKGGDVTAALVEGATMTAEVGLATLGARLARPRAVAARNTRATPASNTKTTDTVAPAPPRADAAGLLNTQGSYTISFSNGQKYHGKGPYTRAKVSAKEQAKLNGTRVDAIDWSPSPTTRDAFKAEDMRIQSDIGGVASPFNYNRINSPGAKYRRQDGF</sequence>
<dbReference type="InterPro" id="IPR050708">
    <property type="entry name" value="T6SS_VgrG/RHS"/>
</dbReference>
<dbReference type="Gene3D" id="2.180.10.10">
    <property type="entry name" value="RHS repeat-associated core"/>
    <property type="match status" value="2"/>
</dbReference>
<feature type="chain" id="PRO_5019780822" evidence="3">
    <location>
        <begin position="22"/>
        <end position="2014"/>
    </location>
</feature>
<dbReference type="RefSeq" id="WP_147435948.1">
    <property type="nucleotide sequence ID" value="NZ_RCCE01000001.1"/>
</dbReference>
<dbReference type="InterPro" id="IPR022385">
    <property type="entry name" value="Rhs_assc_core"/>
</dbReference>
<evidence type="ECO:0000259" key="4">
    <source>
        <dbReference type="Pfam" id="PF12256"/>
    </source>
</evidence>
<dbReference type="Pfam" id="PF12256">
    <property type="entry name" value="TcdB_toxin_midN"/>
    <property type="match status" value="1"/>
</dbReference>
<dbReference type="NCBIfam" id="TIGR01643">
    <property type="entry name" value="YD_repeat_2x"/>
    <property type="match status" value="1"/>
</dbReference>
<organism evidence="5 6">
    <name type="scientific">Litoreibacter meonggei</name>
    <dbReference type="NCBI Taxonomy" id="1049199"/>
    <lineage>
        <taxon>Bacteria</taxon>
        <taxon>Pseudomonadati</taxon>
        <taxon>Pseudomonadota</taxon>
        <taxon>Alphaproteobacteria</taxon>
        <taxon>Rhodobacterales</taxon>
        <taxon>Roseobacteraceae</taxon>
        <taxon>Litoreibacter</taxon>
    </lineage>
</organism>
<dbReference type="InterPro" id="IPR028994">
    <property type="entry name" value="Integrin_alpha_N"/>
</dbReference>
<evidence type="ECO:0000256" key="1">
    <source>
        <dbReference type="ARBA" id="ARBA00022729"/>
    </source>
</evidence>
<dbReference type="Pfam" id="PF05593">
    <property type="entry name" value="RHS_repeat"/>
    <property type="match status" value="2"/>
</dbReference>